<name>A0A154P6C0_DUFNO</name>
<evidence type="ECO:0000313" key="2">
    <source>
        <dbReference type="Proteomes" id="UP000076502"/>
    </source>
</evidence>
<dbReference type="EMBL" id="KQ434810">
    <property type="protein sequence ID" value="KZC06748.1"/>
    <property type="molecule type" value="Genomic_DNA"/>
</dbReference>
<proteinExistence type="predicted"/>
<reference evidence="1 2" key="1">
    <citation type="submission" date="2015-07" db="EMBL/GenBank/DDBJ databases">
        <title>The genome of Dufourea novaeangliae.</title>
        <authorList>
            <person name="Pan H."/>
            <person name="Kapheim K."/>
        </authorList>
    </citation>
    <scope>NUCLEOTIDE SEQUENCE [LARGE SCALE GENOMIC DNA]</scope>
    <source>
        <strain evidence="1">0120121106</strain>
        <tissue evidence="1">Whole body</tissue>
    </source>
</reference>
<keyword evidence="2" id="KW-1185">Reference proteome</keyword>
<protein>
    <submittedName>
        <fullName evidence="1">Uncharacterized protein</fullName>
    </submittedName>
</protein>
<accession>A0A154P6C0</accession>
<gene>
    <name evidence="1" type="ORF">WN55_07299</name>
</gene>
<sequence length="264" mass="29904">MEIKNCDLRRFRFSKGCRRPGNGAPHLASCPNYHFVAKLQASSATIVWEWRLGMSGEVKIDSDTGAASLLRFEVDGKISRKYLRRNYSVRKGVVILCDIQGGAINMHVMQRYEDCNFALRCLIFYDNKQDKITLNSVASFYSPCGGGYRKSLARFLATELVAEVTNEAEVDRRQERELCMFSDECPAGQLEPCTGNIKLALLRPSRKSKFVIRQRTISQTCKFREAREACPRRRMGTISGQSRFINAGGLDLRFPSHRERANGG</sequence>
<organism evidence="1 2">
    <name type="scientific">Dufourea novaeangliae</name>
    <name type="common">Sweat bee</name>
    <dbReference type="NCBI Taxonomy" id="178035"/>
    <lineage>
        <taxon>Eukaryota</taxon>
        <taxon>Metazoa</taxon>
        <taxon>Ecdysozoa</taxon>
        <taxon>Arthropoda</taxon>
        <taxon>Hexapoda</taxon>
        <taxon>Insecta</taxon>
        <taxon>Pterygota</taxon>
        <taxon>Neoptera</taxon>
        <taxon>Endopterygota</taxon>
        <taxon>Hymenoptera</taxon>
        <taxon>Apocrita</taxon>
        <taxon>Aculeata</taxon>
        <taxon>Apoidea</taxon>
        <taxon>Anthophila</taxon>
        <taxon>Halictidae</taxon>
        <taxon>Rophitinae</taxon>
        <taxon>Dufourea</taxon>
    </lineage>
</organism>
<evidence type="ECO:0000313" key="1">
    <source>
        <dbReference type="EMBL" id="KZC06748.1"/>
    </source>
</evidence>
<dbReference type="Proteomes" id="UP000076502">
    <property type="component" value="Unassembled WGS sequence"/>
</dbReference>
<dbReference type="AlphaFoldDB" id="A0A154P6C0"/>